<reference evidence="3" key="1">
    <citation type="journal article" date="2019" name="Int. J. Syst. Evol. Microbiol.">
        <title>The Global Catalogue of Microorganisms (GCM) 10K type strain sequencing project: providing services to taxonomists for standard genome sequencing and annotation.</title>
        <authorList>
            <consortium name="The Broad Institute Genomics Platform"/>
            <consortium name="The Broad Institute Genome Sequencing Center for Infectious Disease"/>
            <person name="Wu L."/>
            <person name="Ma J."/>
        </authorList>
    </citation>
    <scope>NUCLEOTIDE SEQUENCE [LARGE SCALE GENOMIC DNA]</scope>
    <source>
        <strain evidence="3">CGMCC 1.12295</strain>
    </source>
</reference>
<dbReference type="InterPro" id="IPR002575">
    <property type="entry name" value="Aminoglycoside_PTrfase"/>
</dbReference>
<proteinExistence type="predicted"/>
<comment type="caution">
    <text evidence="2">The sequence shown here is derived from an EMBL/GenBank/DDBJ whole genome shotgun (WGS) entry which is preliminary data.</text>
</comment>
<protein>
    <submittedName>
        <fullName evidence="2">Phosphotransferase</fullName>
    </submittedName>
</protein>
<dbReference type="PANTHER" id="PTHR39179">
    <property type="entry name" value="SPORE COAT PROTEIN I"/>
    <property type="match status" value="1"/>
</dbReference>
<dbReference type="InterPro" id="IPR011009">
    <property type="entry name" value="Kinase-like_dom_sf"/>
</dbReference>
<feature type="domain" description="Aminoglycoside phosphotransferase" evidence="1">
    <location>
        <begin position="157"/>
        <end position="248"/>
    </location>
</feature>
<dbReference type="SUPFAM" id="SSF56112">
    <property type="entry name" value="Protein kinase-like (PK-like)"/>
    <property type="match status" value="1"/>
</dbReference>
<dbReference type="PANTHER" id="PTHR39179:SF3">
    <property type="entry name" value="COTS-RELATED PROTEIN"/>
    <property type="match status" value="1"/>
</dbReference>
<evidence type="ECO:0000259" key="1">
    <source>
        <dbReference type="Pfam" id="PF01636"/>
    </source>
</evidence>
<dbReference type="Pfam" id="PF01636">
    <property type="entry name" value="APH"/>
    <property type="match status" value="1"/>
</dbReference>
<dbReference type="EMBL" id="JBHUEO010000004">
    <property type="protein sequence ID" value="MFD1705562.1"/>
    <property type="molecule type" value="Genomic_DNA"/>
</dbReference>
<dbReference type="Gene3D" id="3.90.1200.10">
    <property type="match status" value="1"/>
</dbReference>
<evidence type="ECO:0000313" key="2">
    <source>
        <dbReference type="EMBL" id="MFD1705562.1"/>
    </source>
</evidence>
<organism evidence="2 3">
    <name type="scientific">Siminovitchia sediminis</name>
    <dbReference type="NCBI Taxonomy" id="1274353"/>
    <lineage>
        <taxon>Bacteria</taxon>
        <taxon>Bacillati</taxon>
        <taxon>Bacillota</taxon>
        <taxon>Bacilli</taxon>
        <taxon>Bacillales</taxon>
        <taxon>Bacillaceae</taxon>
        <taxon>Siminovitchia</taxon>
    </lineage>
</organism>
<evidence type="ECO:0000313" key="3">
    <source>
        <dbReference type="Proteomes" id="UP001597301"/>
    </source>
</evidence>
<keyword evidence="3" id="KW-1185">Reference proteome</keyword>
<sequence length="328" mass="39526">MKNRRNRRRDGFSSRLLLYVRKITGIPFRNISKLKEGIWLAAAPREKWIIKEFSKPEKVYQQYLLTRLLRENGFHHTYTFHPIHQSGPCFFEKRCLGFIQFVESDNDDLFQYSHAKDRKEALALISQFHDATSKCLEAMKARLPTCDLPGKWEKRIKQFQTDIQHFKDSSAFPYLERYSRIGEYALSLMNQHSAYFYREPHCILHGDLAHHNFIRTQHGRLYIIDFDLISMGPKYIDILQYCNRISSSLDWSPKKLFSEGEEIRRYAEDLPFLAALLYPADIFREWKYLLQFDDKRRKAHWKYVKDITFLQFKKRMQYSEHLMERINK</sequence>
<dbReference type="RefSeq" id="WP_380772077.1">
    <property type="nucleotide sequence ID" value="NZ_JBHUEO010000004.1"/>
</dbReference>
<dbReference type="Proteomes" id="UP001597301">
    <property type="component" value="Unassembled WGS sequence"/>
</dbReference>
<gene>
    <name evidence="2" type="ORF">ACFSCZ_02200</name>
</gene>
<name>A0ABW4KCK3_9BACI</name>
<accession>A0ABW4KCK3</accession>
<dbReference type="InterPro" id="IPR047175">
    <property type="entry name" value="CotS-like"/>
</dbReference>